<evidence type="ECO:0000313" key="1">
    <source>
        <dbReference type="EMBL" id="KAG8186468.1"/>
    </source>
</evidence>
<organism evidence="1 2">
    <name type="scientific">Oedothorax gibbosus</name>
    <dbReference type="NCBI Taxonomy" id="931172"/>
    <lineage>
        <taxon>Eukaryota</taxon>
        <taxon>Metazoa</taxon>
        <taxon>Ecdysozoa</taxon>
        <taxon>Arthropoda</taxon>
        <taxon>Chelicerata</taxon>
        <taxon>Arachnida</taxon>
        <taxon>Araneae</taxon>
        <taxon>Araneomorphae</taxon>
        <taxon>Entelegynae</taxon>
        <taxon>Araneoidea</taxon>
        <taxon>Linyphiidae</taxon>
        <taxon>Erigoninae</taxon>
        <taxon>Oedothorax</taxon>
    </lineage>
</organism>
<dbReference type="AlphaFoldDB" id="A0AAV6URM4"/>
<proteinExistence type="predicted"/>
<evidence type="ECO:0000313" key="2">
    <source>
        <dbReference type="Proteomes" id="UP000827092"/>
    </source>
</evidence>
<protein>
    <submittedName>
        <fullName evidence="1">Uncharacterized protein</fullName>
    </submittedName>
</protein>
<comment type="caution">
    <text evidence="1">The sequence shown here is derived from an EMBL/GenBank/DDBJ whole genome shotgun (WGS) entry which is preliminary data.</text>
</comment>
<keyword evidence="2" id="KW-1185">Reference proteome</keyword>
<name>A0AAV6URM4_9ARAC</name>
<gene>
    <name evidence="1" type="ORF">JTE90_009227</name>
</gene>
<dbReference type="EMBL" id="JAFNEN010000300">
    <property type="protein sequence ID" value="KAG8186468.1"/>
    <property type="molecule type" value="Genomic_DNA"/>
</dbReference>
<reference evidence="1 2" key="1">
    <citation type="journal article" date="2022" name="Nat. Ecol. Evol.">
        <title>A masculinizing supergene underlies an exaggerated male reproductive morph in a spider.</title>
        <authorList>
            <person name="Hendrickx F."/>
            <person name="De Corte Z."/>
            <person name="Sonet G."/>
            <person name="Van Belleghem S.M."/>
            <person name="Kostlbacher S."/>
            <person name="Vangestel C."/>
        </authorList>
    </citation>
    <scope>NUCLEOTIDE SEQUENCE [LARGE SCALE GENOMIC DNA]</scope>
    <source>
        <strain evidence="1">W744_W776</strain>
    </source>
</reference>
<sequence>MKTISIEYNSVPVPPNCIKCQIHYDSEKRDSLLLSMVFVINEANRFRLSWHSFFLIVFHDSNIISDHLADNNSLHNISGPNSKAVAEMQLHSKFG</sequence>
<accession>A0AAV6URM4</accession>
<dbReference type="Proteomes" id="UP000827092">
    <property type="component" value="Unassembled WGS sequence"/>
</dbReference>